<feature type="transmembrane region" description="Helical" evidence="1">
    <location>
        <begin position="239"/>
        <end position="262"/>
    </location>
</feature>
<dbReference type="InterPro" id="IPR052710">
    <property type="entry name" value="CAAX_protease"/>
</dbReference>
<keyword evidence="1" id="KW-0472">Membrane</keyword>
<dbReference type="PANTHER" id="PTHR36435:SF1">
    <property type="entry name" value="CAAX AMINO TERMINAL PROTEASE FAMILY PROTEIN"/>
    <property type="match status" value="1"/>
</dbReference>
<feature type="transmembrane region" description="Helical" evidence="1">
    <location>
        <begin position="282"/>
        <end position="301"/>
    </location>
</feature>
<evidence type="ECO:0000313" key="3">
    <source>
        <dbReference type="EMBL" id="MFD2255540.1"/>
    </source>
</evidence>
<dbReference type="PANTHER" id="PTHR36435">
    <property type="entry name" value="SLR1288 PROTEIN"/>
    <property type="match status" value="1"/>
</dbReference>
<dbReference type="GO" id="GO:0016787">
    <property type="term" value="F:hydrolase activity"/>
    <property type="evidence" value="ECO:0007669"/>
    <property type="project" value="UniProtKB-KW"/>
</dbReference>
<dbReference type="EC" id="3.4.-.-" evidence="3"/>
<dbReference type="InterPro" id="IPR003675">
    <property type="entry name" value="Rce1/LyrA-like_dom"/>
</dbReference>
<feature type="transmembrane region" description="Helical" evidence="1">
    <location>
        <begin position="164"/>
        <end position="186"/>
    </location>
</feature>
<keyword evidence="1" id="KW-0812">Transmembrane</keyword>
<feature type="domain" description="CAAX prenyl protease 2/Lysostaphin resistance protein A-like" evidence="2">
    <location>
        <begin position="325"/>
        <end position="410"/>
    </location>
</feature>
<dbReference type="EMBL" id="JBHUIT010000002">
    <property type="protein sequence ID" value="MFD2255540.1"/>
    <property type="molecule type" value="Genomic_DNA"/>
</dbReference>
<evidence type="ECO:0000259" key="2">
    <source>
        <dbReference type="Pfam" id="PF02517"/>
    </source>
</evidence>
<dbReference type="Pfam" id="PF02517">
    <property type="entry name" value="Rce1-like"/>
    <property type="match status" value="1"/>
</dbReference>
<feature type="transmembrane region" description="Helical" evidence="1">
    <location>
        <begin position="354"/>
        <end position="373"/>
    </location>
</feature>
<protein>
    <submittedName>
        <fullName evidence="3">CPBP family intramembrane glutamic endopeptidase</fullName>
        <ecNumber evidence="3">3.4.-.-</ecNumber>
    </submittedName>
</protein>
<proteinExistence type="predicted"/>
<feature type="transmembrane region" description="Helical" evidence="1">
    <location>
        <begin position="321"/>
        <end position="342"/>
    </location>
</feature>
<gene>
    <name evidence="3" type="ORF">ACFSSA_02530</name>
</gene>
<feature type="transmembrane region" description="Helical" evidence="1">
    <location>
        <begin position="379"/>
        <end position="404"/>
    </location>
</feature>
<keyword evidence="3" id="KW-0378">Hydrolase</keyword>
<comment type="caution">
    <text evidence="3">The sequence shown here is derived from an EMBL/GenBank/DDBJ whole genome shotgun (WGS) entry which is preliminary data.</text>
</comment>
<sequence length="424" mass="46515">MYEANPYRAILRREIPEPLIALLCFVLGIWLWDHYFGETAGYAPGTEQIALVKIDRDLQLAEAMSEDPPLLRWLAHGHTVEDAVENGVHSLRLLAEADALGPTGYHAYAALLATKEQAPIRQYLSQLSMPSEDPDSPTWWNTKLRTENFSFPENADTASLRSRAIMVGSIIWTLAIVGLAFLPMALRCLGEAFTTEPKGYSSAWSPSLGLTVFLVATLAWIGFTLMVELGVMTLPPLHPAVAIFLDSLVRILPTLIALALLFKKARHIPRSIGLNGHLHPPLIIGLFALLVFVDQPMRWALARFTTDDPTGGLSFADPGLFGLGFLLISACIIAPIAEEILYRGVLYRSLANKLGVLAAALVSSVIFSSLHFYDIYGLVSVATFGFVCALLYQSTGSLINVVALHMLYNASITLPEWTIYHAPM</sequence>
<evidence type="ECO:0000313" key="4">
    <source>
        <dbReference type="Proteomes" id="UP001597375"/>
    </source>
</evidence>
<dbReference type="Proteomes" id="UP001597375">
    <property type="component" value="Unassembled WGS sequence"/>
</dbReference>
<keyword evidence="1" id="KW-1133">Transmembrane helix</keyword>
<dbReference type="RefSeq" id="WP_386818197.1">
    <property type="nucleotide sequence ID" value="NZ_JBHUIT010000002.1"/>
</dbReference>
<accession>A0ABW5D4U7</accession>
<name>A0ABW5D4U7_9BACT</name>
<feature type="transmembrane region" description="Helical" evidence="1">
    <location>
        <begin position="207"/>
        <end position="227"/>
    </location>
</feature>
<keyword evidence="4" id="KW-1185">Reference proteome</keyword>
<evidence type="ECO:0000256" key="1">
    <source>
        <dbReference type="SAM" id="Phobius"/>
    </source>
</evidence>
<reference evidence="4" key="1">
    <citation type="journal article" date="2019" name="Int. J. Syst. Evol. Microbiol.">
        <title>The Global Catalogue of Microorganisms (GCM) 10K type strain sequencing project: providing services to taxonomists for standard genome sequencing and annotation.</title>
        <authorList>
            <consortium name="The Broad Institute Genomics Platform"/>
            <consortium name="The Broad Institute Genome Sequencing Center for Infectious Disease"/>
            <person name="Wu L."/>
            <person name="Ma J."/>
        </authorList>
    </citation>
    <scope>NUCLEOTIDE SEQUENCE [LARGE SCALE GENOMIC DNA]</scope>
    <source>
        <strain evidence="4">CGMCC 4.7106</strain>
    </source>
</reference>
<organism evidence="3 4">
    <name type="scientific">Luteolibacter algae</name>
    <dbReference type="NCBI Taxonomy" id="454151"/>
    <lineage>
        <taxon>Bacteria</taxon>
        <taxon>Pseudomonadati</taxon>
        <taxon>Verrucomicrobiota</taxon>
        <taxon>Verrucomicrobiia</taxon>
        <taxon>Verrucomicrobiales</taxon>
        <taxon>Verrucomicrobiaceae</taxon>
        <taxon>Luteolibacter</taxon>
    </lineage>
</organism>